<keyword evidence="5" id="KW-1185">Reference proteome</keyword>
<gene>
    <name evidence="4" type="ORF">BDW59DRAFT_22283</name>
</gene>
<dbReference type="SUPFAM" id="SSF51735">
    <property type="entry name" value="NAD(P)-binding Rossmann-fold domains"/>
    <property type="match status" value="1"/>
</dbReference>
<feature type="domain" description="Enoyl reductase (ER)" evidence="3">
    <location>
        <begin position="12"/>
        <end position="358"/>
    </location>
</feature>
<dbReference type="SUPFAM" id="SSF50129">
    <property type="entry name" value="GroES-like"/>
    <property type="match status" value="1"/>
</dbReference>
<dbReference type="PANTHER" id="PTHR45348:SF2">
    <property type="entry name" value="ZINC-TYPE ALCOHOL DEHYDROGENASE-LIKE PROTEIN C2E1P3.01"/>
    <property type="match status" value="1"/>
</dbReference>
<dbReference type="InterPro" id="IPR013154">
    <property type="entry name" value="ADH-like_N"/>
</dbReference>
<evidence type="ECO:0000256" key="2">
    <source>
        <dbReference type="ARBA" id="ARBA00023002"/>
    </source>
</evidence>
<evidence type="ECO:0000256" key="1">
    <source>
        <dbReference type="ARBA" id="ARBA00008072"/>
    </source>
</evidence>
<evidence type="ECO:0000313" key="5">
    <source>
        <dbReference type="Proteomes" id="UP001610335"/>
    </source>
</evidence>
<evidence type="ECO:0000259" key="3">
    <source>
        <dbReference type="SMART" id="SM00829"/>
    </source>
</evidence>
<dbReference type="Gene3D" id="3.90.180.10">
    <property type="entry name" value="Medium-chain alcohol dehydrogenases, catalytic domain"/>
    <property type="match status" value="1"/>
</dbReference>
<dbReference type="CDD" id="cd08249">
    <property type="entry name" value="enoyl_reductase_like"/>
    <property type="match status" value="1"/>
</dbReference>
<dbReference type="SMART" id="SM00829">
    <property type="entry name" value="PKS_ER"/>
    <property type="match status" value="1"/>
</dbReference>
<dbReference type="Gene3D" id="3.40.50.720">
    <property type="entry name" value="NAD(P)-binding Rossmann-like Domain"/>
    <property type="match status" value="1"/>
</dbReference>
<accession>A0ABR4IR16</accession>
<sequence length="360" mass="38290">MSLTTQKALIVSEIGKPVTLVSDWPIPEPSTDQVQVKVTVAGINAHDAKSRDWGLFILLDLSPATKQDPGATDLPSVLTHDVVGRVTKLGPGVTDLAVGDRIVYQPSFTPGSTQNGLQEYAIADLGALAKIPDSITDDEAATLPTNIITPLVALFEALQIPTPWSSAAKEFDYANTAILIVGGGSNCGQFGVQLAKLANIGRIIVVGGDQTKLESFGATHVIDRHAGYETILAKIRGIVGDDLVYAYDTINPPEGQLLALNALSSSKKGALARLLPLGPVDESKVLGKRAGFDVHDLFGSSHAHPELAAEFWSRAPRYLEAGQIKPLAYEVKKGLLPSNVNEVLDAYTDGKRVTKTHIHL</sequence>
<dbReference type="InterPro" id="IPR047122">
    <property type="entry name" value="Trans-enoyl_RdTase-like"/>
</dbReference>
<name>A0ABR4IR16_9EURO</name>
<protein>
    <submittedName>
        <fullName evidence="4">Alcohol dehydrogenase</fullName>
    </submittedName>
</protein>
<organism evidence="4 5">
    <name type="scientific">Aspergillus cavernicola</name>
    <dbReference type="NCBI Taxonomy" id="176166"/>
    <lineage>
        <taxon>Eukaryota</taxon>
        <taxon>Fungi</taxon>
        <taxon>Dikarya</taxon>
        <taxon>Ascomycota</taxon>
        <taxon>Pezizomycotina</taxon>
        <taxon>Eurotiomycetes</taxon>
        <taxon>Eurotiomycetidae</taxon>
        <taxon>Eurotiales</taxon>
        <taxon>Aspergillaceae</taxon>
        <taxon>Aspergillus</taxon>
        <taxon>Aspergillus subgen. Nidulantes</taxon>
    </lineage>
</organism>
<evidence type="ECO:0000313" key="4">
    <source>
        <dbReference type="EMBL" id="KAL2830214.1"/>
    </source>
</evidence>
<dbReference type="InterPro" id="IPR011032">
    <property type="entry name" value="GroES-like_sf"/>
</dbReference>
<proteinExistence type="inferred from homology"/>
<dbReference type="InterPro" id="IPR036291">
    <property type="entry name" value="NAD(P)-bd_dom_sf"/>
</dbReference>
<dbReference type="EMBL" id="JBFXLS010000013">
    <property type="protein sequence ID" value="KAL2830214.1"/>
    <property type="molecule type" value="Genomic_DNA"/>
</dbReference>
<comment type="caution">
    <text evidence="4">The sequence shown here is derived from an EMBL/GenBank/DDBJ whole genome shotgun (WGS) entry which is preliminary data.</text>
</comment>
<dbReference type="Pfam" id="PF08240">
    <property type="entry name" value="ADH_N"/>
    <property type="match status" value="1"/>
</dbReference>
<reference evidence="4 5" key="1">
    <citation type="submission" date="2024-07" db="EMBL/GenBank/DDBJ databases">
        <title>Section-level genome sequencing and comparative genomics of Aspergillus sections Usti and Cavernicolus.</title>
        <authorList>
            <consortium name="Lawrence Berkeley National Laboratory"/>
            <person name="Nybo J.L."/>
            <person name="Vesth T.C."/>
            <person name="Theobald S."/>
            <person name="Frisvad J.C."/>
            <person name="Larsen T.O."/>
            <person name="Kjaerboelling I."/>
            <person name="Rothschild-Mancinelli K."/>
            <person name="Lyhne E.K."/>
            <person name="Kogle M.E."/>
            <person name="Barry K."/>
            <person name="Clum A."/>
            <person name="Na H."/>
            <person name="Ledsgaard L."/>
            <person name="Lin J."/>
            <person name="Lipzen A."/>
            <person name="Kuo A."/>
            <person name="Riley R."/>
            <person name="Mondo S."/>
            <person name="LaButti K."/>
            <person name="Haridas S."/>
            <person name="Pangalinan J."/>
            <person name="Salamov A.A."/>
            <person name="Simmons B.A."/>
            <person name="Magnuson J.K."/>
            <person name="Chen J."/>
            <person name="Drula E."/>
            <person name="Henrissat B."/>
            <person name="Wiebenga A."/>
            <person name="Lubbers R.J."/>
            <person name="Gomes A.C."/>
            <person name="Makela M.R."/>
            <person name="Stajich J."/>
            <person name="Grigoriev I.V."/>
            <person name="Mortensen U.H."/>
            <person name="De vries R.P."/>
            <person name="Baker S.E."/>
            <person name="Andersen M.R."/>
        </authorList>
    </citation>
    <scope>NUCLEOTIDE SEQUENCE [LARGE SCALE GENOMIC DNA]</scope>
    <source>
        <strain evidence="4 5">CBS 600.67</strain>
    </source>
</reference>
<keyword evidence="2" id="KW-0560">Oxidoreductase</keyword>
<dbReference type="PANTHER" id="PTHR45348">
    <property type="entry name" value="HYPOTHETICAL OXIDOREDUCTASE (EUROFUNG)"/>
    <property type="match status" value="1"/>
</dbReference>
<comment type="similarity">
    <text evidence="1">Belongs to the zinc-containing alcohol dehydrogenase family.</text>
</comment>
<dbReference type="Proteomes" id="UP001610335">
    <property type="component" value="Unassembled WGS sequence"/>
</dbReference>
<dbReference type="InterPro" id="IPR020843">
    <property type="entry name" value="ER"/>
</dbReference>